<protein>
    <recommendedName>
        <fullName evidence="4">DUF4352 domain-containing protein</fullName>
    </recommendedName>
</protein>
<sequence>MKIEQDTEDAYSFAFTWYQKYNCVFFHVSINNNSKSDTSISKITLTDNLGNIYTPSEYDIGDFHNDNGLSLYDKDDSDIYYTYNLKSDNLLNELRIPSFGHISGYLVFMNFPPISENTIVKLTLYTPTEIFDKNIAISPLPNNITPNYD</sequence>
<gene>
    <name evidence="2" type="ORF">CRX47_00415</name>
    <name evidence="1" type="ORF">CRX47_03035</name>
</gene>
<dbReference type="EMBL" id="PDLH01000005">
    <property type="protein sequence ID" value="PHH02056.1"/>
    <property type="molecule type" value="Genomic_DNA"/>
</dbReference>
<keyword evidence="3" id="KW-1185">Reference proteome</keyword>
<evidence type="ECO:0000313" key="3">
    <source>
        <dbReference type="Proteomes" id="UP000223854"/>
    </source>
</evidence>
<accession>A0ABX4K2T7</accession>
<evidence type="ECO:0008006" key="4">
    <source>
        <dbReference type="Google" id="ProtNLM"/>
    </source>
</evidence>
<dbReference type="RefSeq" id="WP_098926844.1">
    <property type="nucleotide sequence ID" value="NZ_CBCRVC010000006.1"/>
</dbReference>
<proteinExistence type="predicted"/>
<dbReference type="Proteomes" id="UP000223854">
    <property type="component" value="Unassembled WGS sequence"/>
</dbReference>
<comment type="caution">
    <text evidence="1">The sequence shown here is derived from an EMBL/GenBank/DDBJ whole genome shotgun (WGS) entry which is preliminary data.</text>
</comment>
<evidence type="ECO:0000313" key="1">
    <source>
        <dbReference type="EMBL" id="PHG98864.1"/>
    </source>
</evidence>
<evidence type="ECO:0000313" key="2">
    <source>
        <dbReference type="EMBL" id="PHH02056.1"/>
    </source>
</evidence>
<dbReference type="EMBL" id="PDLH01000007">
    <property type="protein sequence ID" value="PHG98864.1"/>
    <property type="molecule type" value="Genomic_DNA"/>
</dbReference>
<organism evidence="1 3">
    <name type="scientific">Clostridium sporogenes</name>
    <dbReference type="NCBI Taxonomy" id="1509"/>
    <lineage>
        <taxon>Bacteria</taxon>
        <taxon>Bacillati</taxon>
        <taxon>Bacillota</taxon>
        <taxon>Clostridia</taxon>
        <taxon>Eubacteriales</taxon>
        <taxon>Clostridiaceae</taxon>
        <taxon>Clostridium</taxon>
    </lineage>
</organism>
<reference evidence="1 3" key="1">
    <citation type="submission" date="2017-09" db="EMBL/GenBank/DDBJ databases">
        <title>FDA dAtabase for Regulatory Grade micrObial Sequences (FDA-ARGOS): Supporting development and validation of Infectious Disease Dx tests.</title>
        <authorList>
            <person name="Kerrigan L."/>
            <person name="Long C."/>
            <person name="Tallon L.J."/>
            <person name="Sadzewicz L."/>
            <person name="Ott S."/>
            <person name="Zhao X."/>
            <person name="Nagaraj S."/>
            <person name="Vavikolanu K."/>
            <person name="Aluvathingal J."/>
            <person name="Nadendla S."/>
            <person name="Sichtig H."/>
        </authorList>
    </citation>
    <scope>NUCLEOTIDE SEQUENCE [LARGE SCALE GENOMIC DNA]</scope>
    <source>
        <strain evidence="1 3">FDAARGOS_423</strain>
    </source>
</reference>
<name>A0ABX4K2T7_CLOSG</name>